<evidence type="ECO:0000313" key="5">
    <source>
        <dbReference type="Proteomes" id="UP000176846"/>
    </source>
</evidence>
<dbReference type="CDD" id="cd01127">
    <property type="entry name" value="TrwB_TraG_TraD_VirD4"/>
    <property type="match status" value="1"/>
</dbReference>
<dbReference type="NCBIfam" id="TIGR04272">
    <property type="entry name" value="cxxc_cxxc_Mbark"/>
    <property type="match status" value="1"/>
</dbReference>
<dbReference type="InterPro" id="IPR026363">
    <property type="entry name" value="CxxC-x17-CxxC_dom"/>
</dbReference>
<proteinExistence type="predicted"/>
<dbReference type="InterPro" id="IPR027417">
    <property type="entry name" value="P-loop_NTPase"/>
</dbReference>
<dbReference type="InterPro" id="IPR019476">
    <property type="entry name" value="T4SS_TraD_DNA-bd"/>
</dbReference>
<name>A0A1F7UY15_9BACT</name>
<feature type="domain" description="Type IV secretion system coupling protein TraD DNA-binding" evidence="2">
    <location>
        <begin position="27"/>
        <end position="345"/>
    </location>
</feature>
<evidence type="ECO:0000313" key="4">
    <source>
        <dbReference type="EMBL" id="OGL83149.1"/>
    </source>
</evidence>
<feature type="region of interest" description="Disordered" evidence="1">
    <location>
        <begin position="552"/>
        <end position="585"/>
    </location>
</feature>
<accession>A0A1F7UY15</accession>
<dbReference type="SUPFAM" id="SSF52540">
    <property type="entry name" value="P-loop containing nucleoside triphosphate hydrolases"/>
    <property type="match status" value="1"/>
</dbReference>
<evidence type="ECO:0000256" key="1">
    <source>
        <dbReference type="SAM" id="MobiDB-lite"/>
    </source>
</evidence>
<dbReference type="PANTHER" id="PTHR30121">
    <property type="entry name" value="UNCHARACTERIZED PROTEIN YJGR-RELATED"/>
    <property type="match status" value="1"/>
</dbReference>
<dbReference type="PANTHER" id="PTHR30121:SF11">
    <property type="entry name" value="AAA+ ATPASE DOMAIN-CONTAINING PROTEIN"/>
    <property type="match status" value="1"/>
</dbReference>
<dbReference type="Pfam" id="PF23477">
    <property type="entry name" value="zf_Tbcl_2"/>
    <property type="match status" value="1"/>
</dbReference>
<dbReference type="AlphaFoldDB" id="A0A1F7UY15"/>
<dbReference type="Proteomes" id="UP000176846">
    <property type="component" value="Unassembled WGS sequence"/>
</dbReference>
<dbReference type="Pfam" id="PF10412">
    <property type="entry name" value="TrwB_AAD_bind"/>
    <property type="match status" value="1"/>
</dbReference>
<feature type="domain" description="CxxC-x17-CxxC" evidence="3">
    <location>
        <begin position="499"/>
        <end position="531"/>
    </location>
</feature>
<reference evidence="4 5" key="1">
    <citation type="journal article" date="2016" name="Nat. Commun.">
        <title>Thousands of microbial genomes shed light on interconnected biogeochemical processes in an aquifer system.</title>
        <authorList>
            <person name="Anantharaman K."/>
            <person name="Brown C.T."/>
            <person name="Hug L.A."/>
            <person name="Sharon I."/>
            <person name="Castelle C.J."/>
            <person name="Probst A.J."/>
            <person name="Thomas B.C."/>
            <person name="Singh A."/>
            <person name="Wilkins M.J."/>
            <person name="Karaoz U."/>
            <person name="Brodie E.L."/>
            <person name="Williams K.H."/>
            <person name="Hubbard S.S."/>
            <person name="Banfield J.F."/>
        </authorList>
    </citation>
    <scope>NUCLEOTIDE SEQUENCE [LARGE SCALE GENOMIC DNA]</scope>
</reference>
<gene>
    <name evidence="4" type="ORF">A2936_01450</name>
</gene>
<protein>
    <submittedName>
        <fullName evidence="4">Uncharacterized protein</fullName>
    </submittedName>
</protein>
<dbReference type="EMBL" id="MGEK01000002">
    <property type="protein sequence ID" value="OGL83149.1"/>
    <property type="molecule type" value="Genomic_DNA"/>
</dbReference>
<organism evidence="4 5">
    <name type="scientific">Candidatus Uhrbacteria bacterium RIFCSPLOWO2_01_FULL_47_25</name>
    <dbReference type="NCBI Taxonomy" id="1802402"/>
    <lineage>
        <taxon>Bacteria</taxon>
        <taxon>Candidatus Uhriibacteriota</taxon>
    </lineage>
</organism>
<feature type="region of interest" description="Disordered" evidence="1">
    <location>
        <begin position="438"/>
        <end position="472"/>
    </location>
</feature>
<dbReference type="Gene3D" id="3.40.50.300">
    <property type="entry name" value="P-loop containing nucleotide triphosphate hydrolases"/>
    <property type="match status" value="2"/>
</dbReference>
<evidence type="ECO:0000259" key="2">
    <source>
        <dbReference type="Pfam" id="PF10412"/>
    </source>
</evidence>
<evidence type="ECO:0000259" key="3">
    <source>
        <dbReference type="Pfam" id="PF23477"/>
    </source>
</evidence>
<comment type="caution">
    <text evidence="4">The sequence shown here is derived from an EMBL/GenBank/DDBJ whole genome shotgun (WGS) entry which is preliminary data.</text>
</comment>
<sequence>MDQPGEISIFAETNYRDSCRLFGIKRDDRRRHMYIIGKTGMGKSEMLKQMIYADIQAGHGICVVDPHGELAESILDFVPPHRINDVVYFDPADMEYPIAFNIMESVDPHVRHLVASGLIGVFKKIWADSWGPRLEYVLRNAILALLDYPGSTLLGIMRVLVDKTYRKKVIDKIKDPVVRSFWVDEYSNYPDRFQAEAIAPIQNKVGQFLSNSLIRNVVGQVKSSIDIRDVMDNQKILILNLSKGRIGEDTSALLGAMMITKIQLAAMSRIDTPEHERKDFYLYVDEFQNFATESFANILSEARKYRLNLIIAHQYIEQLDEKVQAAVFGNVGTIVCFRVGATDAEMLEKEFAPYITEEDLVNLAKWQVYLKLMIDGVASSPFSANTLPPVTLNFSNRDKLIRVTRERYAQPRSVIEDKISRWAGSLEAAAQEEHRLMSSLPPRFERRHGAAGPVVESKKSPQKRNLSKNVNTKTIVSEVKKEEEAPSNEKNHSAGPYKYSAVCSNCGADTALSFKPDITRPVYCKDCLKKVRSGQITDFKKQSAEKLENAVASLSKQVTSPESTKQTMNDTTRPMSIKPGEKVFL</sequence>
<feature type="compositionally biased region" description="Polar residues" evidence="1">
    <location>
        <begin position="552"/>
        <end position="574"/>
    </location>
</feature>
<dbReference type="InterPro" id="IPR051162">
    <property type="entry name" value="T4SS_component"/>
</dbReference>